<reference evidence="10" key="1">
    <citation type="journal article" date="2021" name="Microbiol. Resour. Announc.">
        <title>LGAAP: Leishmaniinae Genome Assembly and Annotation Pipeline.</title>
        <authorList>
            <person name="Almutairi H."/>
            <person name="Urbaniak M.D."/>
            <person name="Bates M.D."/>
            <person name="Jariyapan N."/>
            <person name="Kwakye-Nuako G."/>
            <person name="Thomaz-Soccol V."/>
            <person name="Al-Salem W.S."/>
            <person name="Dillon R.J."/>
            <person name="Bates P.A."/>
            <person name="Gatherer D."/>
        </authorList>
    </citation>
    <scope>NUCLEOTIDE SEQUENCE [LARGE SCALE GENOMIC DNA]</scope>
</reference>
<feature type="coiled-coil region" evidence="5">
    <location>
        <begin position="332"/>
        <end position="373"/>
    </location>
</feature>
<name>A0A836GVD4_9TRYP</name>
<keyword evidence="4" id="KW-0493">Microtubule</keyword>
<dbReference type="Gene3D" id="3.40.850.10">
    <property type="entry name" value="Kinesin motor domain"/>
    <property type="match status" value="1"/>
</dbReference>
<dbReference type="KEGG" id="loi:92362262"/>
<dbReference type="InterPro" id="IPR001752">
    <property type="entry name" value="Kinesin_motor_dom"/>
</dbReference>
<dbReference type="AlphaFoldDB" id="A0A836GVD4"/>
<feature type="compositionally biased region" description="Acidic residues" evidence="6">
    <location>
        <begin position="284"/>
        <end position="294"/>
    </location>
</feature>
<protein>
    <recommendedName>
        <fullName evidence="4">Kinesin-like protein</fullName>
    </recommendedName>
</protein>
<evidence type="ECO:0000256" key="5">
    <source>
        <dbReference type="SAM" id="Coils"/>
    </source>
</evidence>
<evidence type="ECO:0000256" key="6">
    <source>
        <dbReference type="SAM" id="MobiDB-lite"/>
    </source>
</evidence>
<comment type="caution">
    <text evidence="9">The sequence shown here is derived from an EMBL/GenBank/DDBJ whole genome shotgun (WGS) entry which is preliminary data.</text>
</comment>
<dbReference type="InterPro" id="IPR019821">
    <property type="entry name" value="Kinesin_motor_CS"/>
</dbReference>
<dbReference type="PROSITE" id="PS50067">
    <property type="entry name" value="KINESIN_MOTOR_2"/>
    <property type="match status" value="1"/>
</dbReference>
<feature type="domain" description="Kinesin motor" evidence="7">
    <location>
        <begin position="508"/>
        <end position="831"/>
    </location>
</feature>
<reference evidence="10" key="2">
    <citation type="journal article" date="2021" name="Sci. Data">
        <title>Chromosome-scale genome sequencing, assembly and annotation of six genomes from subfamily Leishmaniinae.</title>
        <authorList>
            <person name="Almutairi H."/>
            <person name="Urbaniak M.D."/>
            <person name="Bates M.D."/>
            <person name="Jariyapan N."/>
            <person name="Kwakye-Nuako G."/>
            <person name="Thomaz Soccol V."/>
            <person name="Al-Salem W.S."/>
            <person name="Dillon R.J."/>
            <person name="Bates P.A."/>
            <person name="Gatherer D."/>
        </authorList>
    </citation>
    <scope>NUCLEOTIDE SEQUENCE [LARGE SCALE GENOMIC DNA]</scope>
</reference>
<evidence type="ECO:0000256" key="1">
    <source>
        <dbReference type="ARBA" id="ARBA00022741"/>
    </source>
</evidence>
<sequence>MTLAPSRGSPQALTLNNTESDVQELISRQLTSRNADGDPDATARLVEHIRRGNGGIVLEAIRQNFKYNPPATQLRMLCVMDQCLVQSGPQFAVMLSSDKWTDRLFKVAKTTTTAEVRDKIMITVLAWYQRFHTNGHQRLLQRFQQSRTLSEPFQRVSAKVAKNQQQRSTRHPHLNFASLDSANRNDILDVEETILLECQGDLASLEYALEHPHILPDNEIANECKEHKIMCMRMLESGEHERISAELMTLIERFSEALCLFEAMTGVDVGEGEGAKMRAVADEDLAEADSDDDDEQRRLRQRNGGARRVGAGHRADAAAVMKQAQQETENLVTQERNETLNLRSQLEDLRQKHEELQNKYKDAKMKNREAVGLLEQYAERVELLEKGVNGAGSGLAPLPVLGAGSLGAAGAAVATSSASPSVVANMRSCLASMRKSLREVKEVRCRDMMKETLYYTAQISNAMAAMIRAGDVDREADRKALLWTQELYKREMKLRKQYYNTIQELKGNIRVYCRVRPMLPKEIQGGYTDVMSYPSPDSVKFTDPSGRPKLFEFDEVYPPTVTQARVFEDTSPLIDSVVDGYNVCIFAYGQTGSGKTFTMNGSEGENKGINTRALERLFEIIEERKETETSSVTVSVLEIYCEQIRDLLATKKEAAGMTYEVKQGGPFGTYVTNLKEIPVTSPGDISGIMATAQTHRSEGMTNMNEHSSRSHMLLYIIVRTTNKQTNMQGYGKLSLIDLAGSERLDKSGAEGQRLKEAVAINKSLSALGDVIAGLAQSSKHVPFRNSALTFLLQDSMAGQAKVLMFVCVSPASYNASESGSSLLFASRARGVAFGQIKKNATTEKAS</sequence>
<dbReference type="PROSITE" id="PS00411">
    <property type="entry name" value="KINESIN_MOTOR_1"/>
    <property type="match status" value="1"/>
</dbReference>
<feature type="region of interest" description="Disordered" evidence="6">
    <location>
        <begin position="284"/>
        <end position="312"/>
    </location>
</feature>
<dbReference type="GO" id="GO:0008017">
    <property type="term" value="F:microtubule binding"/>
    <property type="evidence" value="ECO:0007669"/>
    <property type="project" value="InterPro"/>
</dbReference>
<evidence type="ECO:0000259" key="7">
    <source>
        <dbReference type="PROSITE" id="PS50067"/>
    </source>
</evidence>
<dbReference type="GO" id="GO:0035091">
    <property type="term" value="F:phosphatidylinositol binding"/>
    <property type="evidence" value="ECO:0007669"/>
    <property type="project" value="InterPro"/>
</dbReference>
<gene>
    <name evidence="9" type="ORF">LSCM4_06407</name>
</gene>
<dbReference type="Gene3D" id="1.25.40.90">
    <property type="match status" value="1"/>
</dbReference>
<evidence type="ECO:0000256" key="4">
    <source>
        <dbReference type="RuleBase" id="RU000394"/>
    </source>
</evidence>
<keyword evidence="5" id="KW-0175">Coiled coil</keyword>
<dbReference type="GO" id="GO:0043130">
    <property type="term" value="F:ubiquitin binding"/>
    <property type="evidence" value="ECO:0007669"/>
    <property type="project" value="InterPro"/>
</dbReference>
<keyword evidence="2 3" id="KW-0067">ATP-binding</keyword>
<dbReference type="InterPro" id="IPR027640">
    <property type="entry name" value="Kinesin-like_fam"/>
</dbReference>
<evidence type="ECO:0000313" key="10">
    <source>
        <dbReference type="Proteomes" id="UP000674143"/>
    </source>
</evidence>
<dbReference type="GO" id="GO:0005524">
    <property type="term" value="F:ATP binding"/>
    <property type="evidence" value="ECO:0007669"/>
    <property type="project" value="UniProtKB-UniRule"/>
</dbReference>
<dbReference type="SUPFAM" id="SSF52540">
    <property type="entry name" value="P-loop containing nucleoside triphosphate hydrolases"/>
    <property type="match status" value="1"/>
</dbReference>
<dbReference type="FunFam" id="3.40.850.10:FF:000146">
    <property type="entry name" value="Kinesin-like protein"/>
    <property type="match status" value="1"/>
</dbReference>
<dbReference type="SMART" id="SM00129">
    <property type="entry name" value="KISc"/>
    <property type="match status" value="1"/>
</dbReference>
<feature type="binding site" evidence="3">
    <location>
        <begin position="589"/>
        <end position="596"/>
    </location>
    <ligand>
        <name>ATP</name>
        <dbReference type="ChEBI" id="CHEBI:30616"/>
    </ligand>
</feature>
<dbReference type="RefSeq" id="XP_067063840.1">
    <property type="nucleotide sequence ID" value="XM_067208328.1"/>
</dbReference>
<dbReference type="InterPro" id="IPR008942">
    <property type="entry name" value="ENTH_VHS"/>
</dbReference>
<dbReference type="PANTHER" id="PTHR47972">
    <property type="entry name" value="KINESIN-LIKE PROTEIN KLP-3"/>
    <property type="match status" value="1"/>
</dbReference>
<dbReference type="SMR" id="A0A836GVD4"/>
<proteinExistence type="inferred from homology"/>
<evidence type="ECO:0000256" key="3">
    <source>
        <dbReference type="PROSITE-ProRule" id="PRU00283"/>
    </source>
</evidence>
<accession>A0A836GVD4</accession>
<dbReference type="GO" id="GO:0007018">
    <property type="term" value="P:microtubule-based movement"/>
    <property type="evidence" value="ECO:0007669"/>
    <property type="project" value="InterPro"/>
</dbReference>
<keyword evidence="10" id="KW-1185">Reference proteome</keyword>
<dbReference type="GO" id="GO:0003777">
    <property type="term" value="F:microtubule motor activity"/>
    <property type="evidence" value="ECO:0007669"/>
    <property type="project" value="InterPro"/>
</dbReference>
<dbReference type="GO" id="GO:0005874">
    <property type="term" value="C:microtubule"/>
    <property type="evidence" value="ECO:0007669"/>
    <property type="project" value="UniProtKB-KW"/>
</dbReference>
<evidence type="ECO:0000313" key="9">
    <source>
        <dbReference type="EMBL" id="KAG5480839.1"/>
    </source>
</evidence>
<dbReference type="PANTHER" id="PTHR47972:SF28">
    <property type="entry name" value="KINESIN-LIKE PROTEIN KLP-3"/>
    <property type="match status" value="1"/>
</dbReference>
<dbReference type="PROSITE" id="PS50179">
    <property type="entry name" value="VHS"/>
    <property type="match status" value="1"/>
</dbReference>
<dbReference type="InterPro" id="IPR036961">
    <property type="entry name" value="Kinesin_motor_dom_sf"/>
</dbReference>
<dbReference type="InterPro" id="IPR027417">
    <property type="entry name" value="P-loop_NTPase"/>
</dbReference>
<keyword evidence="1 3" id="KW-0547">Nucleotide-binding</keyword>
<organism evidence="9 10">
    <name type="scientific">Leishmania orientalis</name>
    <dbReference type="NCBI Taxonomy" id="2249476"/>
    <lineage>
        <taxon>Eukaryota</taxon>
        <taxon>Discoba</taxon>
        <taxon>Euglenozoa</taxon>
        <taxon>Kinetoplastea</taxon>
        <taxon>Metakinetoplastina</taxon>
        <taxon>Trypanosomatida</taxon>
        <taxon>Trypanosomatidae</taxon>
        <taxon>Leishmaniinae</taxon>
        <taxon>Leishmania</taxon>
    </lineage>
</organism>
<dbReference type="EMBL" id="JAFHLR010000019">
    <property type="protein sequence ID" value="KAG5480839.1"/>
    <property type="molecule type" value="Genomic_DNA"/>
</dbReference>
<dbReference type="PRINTS" id="PR00380">
    <property type="entry name" value="KINESINHEAVY"/>
</dbReference>
<keyword evidence="3 4" id="KW-0505">Motor protein</keyword>
<dbReference type="Proteomes" id="UP000674143">
    <property type="component" value="Unassembled WGS sequence"/>
</dbReference>
<dbReference type="SUPFAM" id="SSF48464">
    <property type="entry name" value="ENTH/VHS domain"/>
    <property type="match status" value="1"/>
</dbReference>
<dbReference type="GeneID" id="92362262"/>
<feature type="domain" description="VHS" evidence="8">
    <location>
        <begin position="57"/>
        <end position="131"/>
    </location>
</feature>
<dbReference type="Pfam" id="PF00225">
    <property type="entry name" value="Kinesin"/>
    <property type="match status" value="1"/>
</dbReference>
<evidence type="ECO:0000259" key="8">
    <source>
        <dbReference type="PROSITE" id="PS50179"/>
    </source>
</evidence>
<dbReference type="InterPro" id="IPR002014">
    <property type="entry name" value="VHS_dom"/>
</dbReference>
<comment type="similarity">
    <text evidence="3 4">Belongs to the TRAFAC class myosin-kinesin ATPase superfamily. Kinesin family.</text>
</comment>
<evidence type="ECO:0000256" key="2">
    <source>
        <dbReference type="ARBA" id="ARBA00022840"/>
    </source>
</evidence>